<feature type="region of interest" description="Disordered" evidence="4">
    <location>
        <begin position="71"/>
        <end position="95"/>
    </location>
</feature>
<feature type="domain" description="PDZ" evidence="5">
    <location>
        <begin position="333"/>
        <end position="415"/>
    </location>
</feature>
<proteinExistence type="inferred from homology"/>
<dbReference type="EMBL" id="JAIHOM010000147">
    <property type="protein sequence ID" value="MCW6038555.1"/>
    <property type="molecule type" value="Genomic_DNA"/>
</dbReference>
<keyword evidence="7" id="KW-1185">Reference proteome</keyword>
<evidence type="ECO:0000256" key="2">
    <source>
        <dbReference type="ARBA" id="ARBA00022670"/>
    </source>
</evidence>
<evidence type="ECO:0000259" key="5">
    <source>
        <dbReference type="PROSITE" id="PS50106"/>
    </source>
</evidence>
<dbReference type="InterPro" id="IPR043504">
    <property type="entry name" value="Peptidase_S1_PA_chymotrypsin"/>
</dbReference>
<evidence type="ECO:0000313" key="7">
    <source>
        <dbReference type="Proteomes" id="UP001526426"/>
    </source>
</evidence>
<dbReference type="InterPro" id="IPR001940">
    <property type="entry name" value="Peptidase_S1C"/>
</dbReference>
<sequence>MTKAPYKPAPIEQDIMGVKPDRPSTSSPGVWHSFTQFGRQVSLVLLGVGLTVGAYALYEIDSSVLPPALRRSETETDSNNIITPEPTTRFSNTNSEPIARRPSGVSPVTHVVQQVGQGVVRIDASRTVATGIPDPLGRFFGSSVPSQRVERGSGSGFIVTSNGEIFTNAHVVEGAEQVTVTLKDGRTYDGKVIGSDPVTDLAVVKIEATDLPTIALGDSDQLQPGELAIAIGNPLGLDNTVTTGIISATGRSSAQIGVPDKRVNFIQTDAAINPGNSGGPLLNEQGEVVGINTAILQNAQGLGFAIPINQAKEIAEQLITKGRMDHPYLGVQMVALSPEIRQRFQQQTGQSLPAEQGVLIVQVIPNAPAAQGGVRRGDIIQGINGQTVSTAEDVQRIVSQTAVGSSLELTVQRGDRRLDLTITVGVLPSSSS</sequence>
<feature type="region of interest" description="Disordered" evidence="4">
    <location>
        <begin position="1"/>
        <end position="27"/>
    </location>
</feature>
<reference evidence="6 7" key="1">
    <citation type="submission" date="2021-08" db="EMBL/GenBank/DDBJ databases">
        <title>Draft genome sequence of Spirulina subsalsa with high tolerance to salinity and hype-accumulation of phycocyanin.</title>
        <authorList>
            <person name="Pei H."/>
            <person name="Jiang L."/>
        </authorList>
    </citation>
    <scope>NUCLEOTIDE SEQUENCE [LARGE SCALE GENOMIC DNA]</scope>
    <source>
        <strain evidence="6 7">FACHB-351</strain>
    </source>
</reference>
<name>A0ABT3LAL3_9CYAN</name>
<dbReference type="InterPro" id="IPR001478">
    <property type="entry name" value="PDZ"/>
</dbReference>
<evidence type="ECO:0000256" key="3">
    <source>
        <dbReference type="ARBA" id="ARBA00022801"/>
    </source>
</evidence>
<dbReference type="InterPro" id="IPR009003">
    <property type="entry name" value="Peptidase_S1_PA"/>
</dbReference>
<dbReference type="InterPro" id="IPR048172">
    <property type="entry name" value="HhoA_HhoB_HtrA-like"/>
</dbReference>
<organism evidence="6 7">
    <name type="scientific">Spirulina subsalsa FACHB-351</name>
    <dbReference type="NCBI Taxonomy" id="234711"/>
    <lineage>
        <taxon>Bacteria</taxon>
        <taxon>Bacillati</taxon>
        <taxon>Cyanobacteriota</taxon>
        <taxon>Cyanophyceae</taxon>
        <taxon>Spirulinales</taxon>
        <taxon>Spirulinaceae</taxon>
        <taxon>Spirulina</taxon>
    </lineage>
</organism>
<dbReference type="SMART" id="SM00228">
    <property type="entry name" value="PDZ"/>
    <property type="match status" value="1"/>
</dbReference>
<evidence type="ECO:0000256" key="1">
    <source>
        <dbReference type="ARBA" id="ARBA00010541"/>
    </source>
</evidence>
<keyword evidence="3" id="KW-0378">Hydrolase</keyword>
<dbReference type="PRINTS" id="PR00834">
    <property type="entry name" value="PROTEASES2C"/>
</dbReference>
<dbReference type="SUPFAM" id="SSF50494">
    <property type="entry name" value="Trypsin-like serine proteases"/>
    <property type="match status" value="1"/>
</dbReference>
<dbReference type="Pfam" id="PF13365">
    <property type="entry name" value="Trypsin_2"/>
    <property type="match status" value="1"/>
</dbReference>
<evidence type="ECO:0000256" key="4">
    <source>
        <dbReference type="SAM" id="MobiDB-lite"/>
    </source>
</evidence>
<accession>A0ABT3LAL3</accession>
<dbReference type="Pfam" id="PF13180">
    <property type="entry name" value="PDZ_2"/>
    <property type="match status" value="1"/>
</dbReference>
<dbReference type="PANTHER" id="PTHR22939:SF129">
    <property type="entry name" value="SERINE PROTEASE HTRA2, MITOCHONDRIAL"/>
    <property type="match status" value="1"/>
</dbReference>
<keyword evidence="2" id="KW-0645">Protease</keyword>
<comment type="similarity">
    <text evidence="1">Belongs to the peptidase S1C family.</text>
</comment>
<evidence type="ECO:0000313" key="6">
    <source>
        <dbReference type="EMBL" id="MCW6038555.1"/>
    </source>
</evidence>
<dbReference type="InterPro" id="IPR036034">
    <property type="entry name" value="PDZ_sf"/>
</dbReference>
<feature type="compositionally biased region" description="Polar residues" evidence="4">
    <location>
        <begin position="77"/>
        <end position="95"/>
    </location>
</feature>
<dbReference type="SUPFAM" id="SSF50156">
    <property type="entry name" value="PDZ domain-like"/>
    <property type="match status" value="1"/>
</dbReference>
<dbReference type="Proteomes" id="UP001526426">
    <property type="component" value="Unassembled WGS sequence"/>
</dbReference>
<comment type="caution">
    <text evidence="6">The sequence shown here is derived from an EMBL/GenBank/DDBJ whole genome shotgun (WGS) entry which is preliminary data.</text>
</comment>
<dbReference type="RefSeq" id="WP_265266464.1">
    <property type="nucleotide sequence ID" value="NZ_JAIHOM010000147.1"/>
</dbReference>
<dbReference type="Gene3D" id="2.40.10.10">
    <property type="entry name" value="Trypsin-like serine proteases"/>
    <property type="match status" value="2"/>
</dbReference>
<dbReference type="PROSITE" id="PS50106">
    <property type="entry name" value="PDZ"/>
    <property type="match status" value="1"/>
</dbReference>
<gene>
    <name evidence="6" type="ORF">K4A83_20080</name>
</gene>
<dbReference type="PANTHER" id="PTHR22939">
    <property type="entry name" value="SERINE PROTEASE FAMILY S1C HTRA-RELATED"/>
    <property type="match status" value="1"/>
</dbReference>
<dbReference type="Gene3D" id="2.30.42.10">
    <property type="match status" value="1"/>
</dbReference>
<protein>
    <submittedName>
        <fullName evidence="6">Trypsin-like peptidase domain-containing protein</fullName>
    </submittedName>
</protein>
<dbReference type="NCBIfam" id="NF041521">
    <property type="entry name" value="HhoA_HhoB_HtrA"/>
    <property type="match status" value="1"/>
</dbReference>